<dbReference type="STRING" id="2041.AERYTH_07145"/>
<proteinExistence type="inferred from homology"/>
<evidence type="ECO:0000256" key="1">
    <source>
        <dbReference type="ARBA" id="ARBA00006479"/>
    </source>
</evidence>
<keyword evidence="3" id="KW-1185">Reference proteome</keyword>
<evidence type="ECO:0000313" key="3">
    <source>
        <dbReference type="Proteomes" id="UP000067689"/>
    </source>
</evidence>
<dbReference type="InterPro" id="IPR000600">
    <property type="entry name" value="ROK"/>
</dbReference>
<dbReference type="Proteomes" id="UP000067689">
    <property type="component" value="Chromosome"/>
</dbReference>
<dbReference type="EMBL" id="CP011502">
    <property type="protein sequence ID" value="ALX04482.1"/>
    <property type="molecule type" value="Genomic_DNA"/>
</dbReference>
<dbReference type="Gene3D" id="3.30.420.40">
    <property type="match status" value="2"/>
</dbReference>
<dbReference type="KEGG" id="aer:AERYTH_07145"/>
<dbReference type="PATRIC" id="fig|2041.4.peg.1502"/>
<dbReference type="SUPFAM" id="SSF53067">
    <property type="entry name" value="Actin-like ATPase domain"/>
    <property type="match status" value="1"/>
</dbReference>
<comment type="similarity">
    <text evidence="1">Belongs to the ROK (NagC/XylR) family.</text>
</comment>
<dbReference type="AlphaFoldDB" id="A0A0U4D8I9"/>
<dbReference type="RefSeq" id="WP_067856507.1">
    <property type="nucleotide sequence ID" value="NZ_CP011502.1"/>
</dbReference>
<sequence length="338" mass="34939">MTALDTRGPTARTRATATFAVDVGGTWTRSRPLEDGAPTERVPTPSILRRPGVPVAVLRDDLVALLARLAPPGACVAVSLGAALDERTGIVHGSAPLWGAADDPVDLGAALARRRPDVAWHLVNDVTAAVTDLAVRHAPAGVRHVGYLTVSSGIAYRCLDVPRARIEIDERGLQGEVGHLVAQVDAEDADLLRLRCECGGAAHLAAISSGPGIARLVVQRAGATSDPVARLRAGLGAGEDWAQGVLRSAVAPVAALVRTLWTLDPHLDLLALGGGVVEGLGAVYEHTLRGLLAVPASYADPPRDDAWFDEHLRCCVPGDVDLLAGAAAAVSGAAEAVR</sequence>
<gene>
    <name evidence="2" type="ORF">AERYTH_07145</name>
</gene>
<accession>A0A0U4D8I9</accession>
<evidence type="ECO:0008006" key="4">
    <source>
        <dbReference type="Google" id="ProtNLM"/>
    </source>
</evidence>
<dbReference type="Pfam" id="PF00480">
    <property type="entry name" value="ROK"/>
    <property type="match status" value="1"/>
</dbReference>
<name>A0A0U4D8I9_9ACTN</name>
<reference evidence="2 3" key="1">
    <citation type="journal article" date="1991" name="Int. J. Syst. Bacteriol.">
        <title>Description of the erythromycin-producing bacterium Arthrobacter sp. strain NRRL B-3381 as Aeromicrobium erythreum gen. nov., sp. nov.</title>
        <authorList>
            <person name="Miller E.S."/>
            <person name="Woese C.R."/>
            <person name="Brenner S."/>
        </authorList>
    </citation>
    <scope>NUCLEOTIDE SEQUENCE [LARGE SCALE GENOMIC DNA]</scope>
    <source>
        <strain evidence="2 3">AR18</strain>
    </source>
</reference>
<dbReference type="InterPro" id="IPR043129">
    <property type="entry name" value="ATPase_NBD"/>
</dbReference>
<protein>
    <recommendedName>
        <fullName evidence="4">ROK family protein</fullName>
    </recommendedName>
</protein>
<evidence type="ECO:0000313" key="2">
    <source>
        <dbReference type="EMBL" id="ALX04482.1"/>
    </source>
</evidence>
<organism evidence="2 3">
    <name type="scientific">Aeromicrobium erythreum</name>
    <dbReference type="NCBI Taxonomy" id="2041"/>
    <lineage>
        <taxon>Bacteria</taxon>
        <taxon>Bacillati</taxon>
        <taxon>Actinomycetota</taxon>
        <taxon>Actinomycetes</taxon>
        <taxon>Propionibacteriales</taxon>
        <taxon>Nocardioidaceae</taxon>
        <taxon>Aeromicrobium</taxon>
    </lineage>
</organism>